<accession>A0A0A9BSN7</accession>
<evidence type="ECO:0000313" key="1">
    <source>
        <dbReference type="EMBL" id="JAD66331.1"/>
    </source>
</evidence>
<dbReference type="EMBL" id="GBRH01231564">
    <property type="protein sequence ID" value="JAD66331.1"/>
    <property type="molecule type" value="Transcribed_RNA"/>
</dbReference>
<name>A0A0A9BSN7_ARUDO</name>
<organism evidence="1">
    <name type="scientific">Arundo donax</name>
    <name type="common">Giant reed</name>
    <name type="synonym">Donax arundinaceus</name>
    <dbReference type="NCBI Taxonomy" id="35708"/>
    <lineage>
        <taxon>Eukaryota</taxon>
        <taxon>Viridiplantae</taxon>
        <taxon>Streptophyta</taxon>
        <taxon>Embryophyta</taxon>
        <taxon>Tracheophyta</taxon>
        <taxon>Spermatophyta</taxon>
        <taxon>Magnoliopsida</taxon>
        <taxon>Liliopsida</taxon>
        <taxon>Poales</taxon>
        <taxon>Poaceae</taxon>
        <taxon>PACMAD clade</taxon>
        <taxon>Arundinoideae</taxon>
        <taxon>Arundineae</taxon>
        <taxon>Arundo</taxon>
    </lineage>
</organism>
<reference evidence="1" key="2">
    <citation type="journal article" date="2015" name="Data Brief">
        <title>Shoot transcriptome of the giant reed, Arundo donax.</title>
        <authorList>
            <person name="Barrero R.A."/>
            <person name="Guerrero F.D."/>
            <person name="Moolhuijzen P."/>
            <person name="Goolsby J.A."/>
            <person name="Tidwell J."/>
            <person name="Bellgard S.E."/>
            <person name="Bellgard M.I."/>
        </authorList>
    </citation>
    <scope>NUCLEOTIDE SEQUENCE</scope>
    <source>
        <tissue evidence="1">Shoot tissue taken approximately 20 cm above the soil surface</tissue>
    </source>
</reference>
<dbReference type="AlphaFoldDB" id="A0A0A9BSN7"/>
<proteinExistence type="predicted"/>
<sequence>MSMSNVVVTLTKIKKDYTKTTSATIRRAASAAENK</sequence>
<protein>
    <submittedName>
        <fullName evidence="1">Uncharacterized protein</fullName>
    </submittedName>
</protein>
<reference evidence="1" key="1">
    <citation type="submission" date="2014-09" db="EMBL/GenBank/DDBJ databases">
        <authorList>
            <person name="Magalhaes I.L.F."/>
            <person name="Oliveira U."/>
            <person name="Santos F.R."/>
            <person name="Vidigal T.H.D.A."/>
            <person name="Brescovit A.D."/>
            <person name="Santos A.J."/>
        </authorList>
    </citation>
    <scope>NUCLEOTIDE SEQUENCE</scope>
    <source>
        <tissue evidence="1">Shoot tissue taken approximately 20 cm above the soil surface</tissue>
    </source>
</reference>